<evidence type="ECO:0000313" key="7">
    <source>
        <dbReference type="Proteomes" id="UP000597444"/>
    </source>
</evidence>
<dbReference type="GO" id="GO:0003735">
    <property type="term" value="F:structural constituent of ribosome"/>
    <property type="evidence" value="ECO:0007669"/>
    <property type="project" value="InterPro"/>
</dbReference>
<evidence type="ECO:0000313" key="6">
    <source>
        <dbReference type="EMBL" id="GHO93126.1"/>
    </source>
</evidence>
<name>A0A8J3IPM4_9CHLR</name>
<keyword evidence="2 5" id="KW-0689">Ribosomal protein</keyword>
<evidence type="ECO:0000256" key="1">
    <source>
        <dbReference type="ARBA" id="ARBA00006227"/>
    </source>
</evidence>
<evidence type="ECO:0000256" key="2">
    <source>
        <dbReference type="ARBA" id="ARBA00022980"/>
    </source>
</evidence>
<dbReference type="AlphaFoldDB" id="A0A8J3IPM4"/>
<accession>A0A8J3IPM4</accession>
<dbReference type="GO" id="GO:0006412">
    <property type="term" value="P:translation"/>
    <property type="evidence" value="ECO:0007669"/>
    <property type="project" value="UniProtKB-UniRule"/>
</dbReference>
<protein>
    <recommendedName>
        <fullName evidence="4 5">Large ribosomal subunit protein uL13</fullName>
    </recommendedName>
</protein>
<dbReference type="InterPro" id="IPR005823">
    <property type="entry name" value="Ribosomal_uL13_bac-type"/>
</dbReference>
<dbReference type="InterPro" id="IPR036899">
    <property type="entry name" value="Ribosomal_uL13_sf"/>
</dbReference>
<dbReference type="Pfam" id="PF00572">
    <property type="entry name" value="Ribosomal_L13"/>
    <property type="match status" value="1"/>
</dbReference>
<sequence length="156" mass="17384">MMKTYSAKAADLQPKWYVIDAEGQVLGRLASQIAQILRGKHKPTFTPHLPCGDFVIVINADKIAVTGNRLDQKVYYRHSQYPGGLKKTTLRQTLGGKFPERALKHAVRGMVMHNRLGADLMGHLKIYAGPNHPHEAQKPVVWTGPEALLKQPDEAK</sequence>
<proteinExistence type="inferred from homology"/>
<dbReference type="SUPFAM" id="SSF52161">
    <property type="entry name" value="Ribosomal protein L13"/>
    <property type="match status" value="1"/>
</dbReference>
<keyword evidence="3 5" id="KW-0687">Ribonucleoprotein</keyword>
<comment type="subunit">
    <text evidence="5">Part of the 50S ribosomal subunit.</text>
</comment>
<dbReference type="GO" id="GO:0017148">
    <property type="term" value="P:negative regulation of translation"/>
    <property type="evidence" value="ECO:0007669"/>
    <property type="project" value="TreeGrafter"/>
</dbReference>
<dbReference type="GO" id="GO:0022625">
    <property type="term" value="C:cytosolic large ribosomal subunit"/>
    <property type="evidence" value="ECO:0007669"/>
    <property type="project" value="TreeGrafter"/>
</dbReference>
<dbReference type="Proteomes" id="UP000597444">
    <property type="component" value="Unassembled WGS sequence"/>
</dbReference>
<comment type="caution">
    <text evidence="6">The sequence shown here is derived from an EMBL/GenBank/DDBJ whole genome shotgun (WGS) entry which is preliminary data.</text>
</comment>
<keyword evidence="7" id="KW-1185">Reference proteome</keyword>
<evidence type="ECO:0000256" key="3">
    <source>
        <dbReference type="ARBA" id="ARBA00023274"/>
    </source>
</evidence>
<comment type="function">
    <text evidence="5">This protein is one of the early assembly proteins of the 50S ribosomal subunit, although it is not seen to bind rRNA by itself. It is important during the early stages of 50S assembly.</text>
</comment>
<organism evidence="6 7">
    <name type="scientific">Reticulibacter mediterranei</name>
    <dbReference type="NCBI Taxonomy" id="2778369"/>
    <lineage>
        <taxon>Bacteria</taxon>
        <taxon>Bacillati</taxon>
        <taxon>Chloroflexota</taxon>
        <taxon>Ktedonobacteria</taxon>
        <taxon>Ktedonobacterales</taxon>
        <taxon>Reticulibacteraceae</taxon>
        <taxon>Reticulibacter</taxon>
    </lineage>
</organism>
<evidence type="ECO:0000256" key="5">
    <source>
        <dbReference type="HAMAP-Rule" id="MF_01366"/>
    </source>
</evidence>
<dbReference type="InterPro" id="IPR005822">
    <property type="entry name" value="Ribosomal_uL13"/>
</dbReference>
<dbReference type="FunFam" id="3.90.1180.10:FF:000001">
    <property type="entry name" value="50S ribosomal protein L13"/>
    <property type="match status" value="1"/>
</dbReference>
<evidence type="ECO:0000256" key="4">
    <source>
        <dbReference type="ARBA" id="ARBA00035201"/>
    </source>
</evidence>
<dbReference type="Gene3D" id="3.90.1180.10">
    <property type="entry name" value="Ribosomal protein L13"/>
    <property type="match status" value="1"/>
</dbReference>
<dbReference type="PIRSF" id="PIRSF002181">
    <property type="entry name" value="Ribosomal_L13"/>
    <property type="match status" value="1"/>
</dbReference>
<dbReference type="CDD" id="cd00392">
    <property type="entry name" value="Ribosomal_L13"/>
    <property type="match status" value="1"/>
</dbReference>
<dbReference type="PANTHER" id="PTHR11545">
    <property type="entry name" value="RIBOSOMAL PROTEIN L13"/>
    <property type="match status" value="1"/>
</dbReference>
<dbReference type="NCBIfam" id="TIGR01066">
    <property type="entry name" value="rplM_bact"/>
    <property type="match status" value="1"/>
</dbReference>
<dbReference type="HAMAP" id="MF_01366">
    <property type="entry name" value="Ribosomal_uL13"/>
    <property type="match status" value="1"/>
</dbReference>
<gene>
    <name evidence="5" type="primary">rplM</name>
    <name evidence="6" type="ORF">KSF_031740</name>
</gene>
<dbReference type="PANTHER" id="PTHR11545:SF2">
    <property type="entry name" value="LARGE RIBOSOMAL SUBUNIT PROTEIN UL13M"/>
    <property type="match status" value="1"/>
</dbReference>
<dbReference type="GO" id="GO:0003729">
    <property type="term" value="F:mRNA binding"/>
    <property type="evidence" value="ECO:0007669"/>
    <property type="project" value="TreeGrafter"/>
</dbReference>
<reference evidence="6" key="1">
    <citation type="submission" date="2020-10" db="EMBL/GenBank/DDBJ databases">
        <title>Taxonomic study of unclassified bacteria belonging to the class Ktedonobacteria.</title>
        <authorList>
            <person name="Yabe S."/>
            <person name="Wang C.M."/>
            <person name="Zheng Y."/>
            <person name="Sakai Y."/>
            <person name="Cavaletti L."/>
            <person name="Monciardini P."/>
            <person name="Donadio S."/>
        </authorList>
    </citation>
    <scope>NUCLEOTIDE SEQUENCE</scope>
    <source>
        <strain evidence="6">ID150040</strain>
    </source>
</reference>
<dbReference type="EMBL" id="BNJK01000001">
    <property type="protein sequence ID" value="GHO93126.1"/>
    <property type="molecule type" value="Genomic_DNA"/>
</dbReference>
<comment type="similarity">
    <text evidence="1 5">Belongs to the universal ribosomal protein uL13 family.</text>
</comment>